<dbReference type="InterPro" id="IPR009145">
    <property type="entry name" value="U2AF_small"/>
</dbReference>
<evidence type="ECO:0000256" key="5">
    <source>
        <dbReference type="PROSITE-ProRule" id="PRU00723"/>
    </source>
</evidence>
<dbReference type="GO" id="GO:0000398">
    <property type="term" value="P:mRNA splicing, via spliceosome"/>
    <property type="evidence" value="ECO:0007669"/>
    <property type="project" value="InterPro"/>
</dbReference>
<dbReference type="Proteomes" id="UP000054047">
    <property type="component" value="Unassembled WGS sequence"/>
</dbReference>
<dbReference type="PRINTS" id="PR01848">
    <property type="entry name" value="U2AUXFACTOR"/>
</dbReference>
<dbReference type="AlphaFoldDB" id="A0A0C2GH05"/>
<keyword evidence="3 5" id="KW-0863">Zinc-finger</keyword>
<gene>
    <name evidence="7" type="ORF">ANCDUO_09292</name>
</gene>
<dbReference type="GO" id="GO:0089701">
    <property type="term" value="C:U2AF complex"/>
    <property type="evidence" value="ECO:0007669"/>
    <property type="project" value="InterPro"/>
</dbReference>
<dbReference type="GO" id="GO:0003723">
    <property type="term" value="F:RNA binding"/>
    <property type="evidence" value="ECO:0007669"/>
    <property type="project" value="InterPro"/>
</dbReference>
<keyword evidence="2" id="KW-0677">Repeat</keyword>
<evidence type="ECO:0000256" key="1">
    <source>
        <dbReference type="ARBA" id="ARBA00022723"/>
    </source>
</evidence>
<protein>
    <recommendedName>
        <fullName evidence="6">C3H1-type domain-containing protein</fullName>
    </recommendedName>
</protein>
<keyword evidence="1 5" id="KW-0479">Metal-binding</keyword>
<evidence type="ECO:0000256" key="4">
    <source>
        <dbReference type="ARBA" id="ARBA00022833"/>
    </source>
</evidence>
<feature type="zinc finger region" description="C3H1-type" evidence="5">
    <location>
        <begin position="64"/>
        <end position="92"/>
    </location>
</feature>
<dbReference type="Pfam" id="PF00642">
    <property type="entry name" value="zf-CCCH"/>
    <property type="match status" value="1"/>
</dbReference>
<dbReference type="PANTHER" id="PTHR12620">
    <property type="entry name" value="U2 SNRNP AUXILIARY FACTOR, SMALL SUBUNIT"/>
    <property type="match status" value="1"/>
</dbReference>
<dbReference type="GO" id="GO:0008270">
    <property type="term" value="F:zinc ion binding"/>
    <property type="evidence" value="ECO:0007669"/>
    <property type="project" value="UniProtKB-KW"/>
</dbReference>
<evidence type="ECO:0000259" key="6">
    <source>
        <dbReference type="PROSITE" id="PS50103"/>
    </source>
</evidence>
<dbReference type="PROSITE" id="PS50103">
    <property type="entry name" value="ZF_C3H1"/>
    <property type="match status" value="1"/>
</dbReference>
<evidence type="ECO:0000313" key="8">
    <source>
        <dbReference type="Proteomes" id="UP000054047"/>
    </source>
</evidence>
<sequence length="133" mass="14969">MGFIATLFSGIVTPLQMYGKMANMDRMSGAEYLASIYGTEKDKISMEDAATLSCFTISEHQLGKRVEVNCSFFFKIGACRHGDKCSRTHIIPTFSQTVLLKNLYHNPVIDMRQADACTKILKRWFSLSVLDSK</sequence>
<feature type="domain" description="C3H1-type" evidence="6">
    <location>
        <begin position="64"/>
        <end position="92"/>
    </location>
</feature>
<accession>A0A0C2GH05</accession>
<evidence type="ECO:0000256" key="3">
    <source>
        <dbReference type="ARBA" id="ARBA00022771"/>
    </source>
</evidence>
<evidence type="ECO:0000313" key="7">
    <source>
        <dbReference type="EMBL" id="KIH60460.1"/>
    </source>
</evidence>
<dbReference type="OrthoDB" id="423462at2759"/>
<proteinExistence type="predicted"/>
<dbReference type="InterPro" id="IPR000571">
    <property type="entry name" value="Znf_CCCH"/>
</dbReference>
<keyword evidence="8" id="KW-1185">Reference proteome</keyword>
<keyword evidence="4 5" id="KW-0862">Zinc</keyword>
<evidence type="ECO:0000256" key="2">
    <source>
        <dbReference type="ARBA" id="ARBA00022737"/>
    </source>
</evidence>
<name>A0A0C2GH05_9BILA</name>
<dbReference type="EMBL" id="KN730945">
    <property type="protein sequence ID" value="KIH60460.1"/>
    <property type="molecule type" value="Genomic_DNA"/>
</dbReference>
<reference evidence="7 8" key="1">
    <citation type="submission" date="2013-12" db="EMBL/GenBank/DDBJ databases">
        <title>Draft genome of the parsitic nematode Ancylostoma duodenale.</title>
        <authorList>
            <person name="Mitreva M."/>
        </authorList>
    </citation>
    <scope>NUCLEOTIDE SEQUENCE [LARGE SCALE GENOMIC DNA]</scope>
    <source>
        <strain evidence="7 8">Zhejiang</strain>
    </source>
</reference>
<organism evidence="7 8">
    <name type="scientific">Ancylostoma duodenale</name>
    <dbReference type="NCBI Taxonomy" id="51022"/>
    <lineage>
        <taxon>Eukaryota</taxon>
        <taxon>Metazoa</taxon>
        <taxon>Ecdysozoa</taxon>
        <taxon>Nematoda</taxon>
        <taxon>Chromadorea</taxon>
        <taxon>Rhabditida</taxon>
        <taxon>Rhabditina</taxon>
        <taxon>Rhabditomorpha</taxon>
        <taxon>Strongyloidea</taxon>
        <taxon>Ancylostomatidae</taxon>
        <taxon>Ancylostomatinae</taxon>
        <taxon>Ancylostoma</taxon>
    </lineage>
</organism>